<proteinExistence type="predicted"/>
<dbReference type="PANTHER" id="PTHR30482:SF17">
    <property type="entry name" value="ABC TRANSPORTER ATP-BINDING PROTEIN"/>
    <property type="match status" value="1"/>
</dbReference>
<keyword evidence="3 6" id="KW-0812">Transmembrane</keyword>
<comment type="caution">
    <text evidence="7">The sequence shown here is derived from an EMBL/GenBank/DDBJ whole genome shotgun (WGS) entry which is preliminary data.</text>
</comment>
<feature type="transmembrane region" description="Helical" evidence="6">
    <location>
        <begin position="178"/>
        <end position="197"/>
    </location>
</feature>
<feature type="transmembrane region" description="Helical" evidence="6">
    <location>
        <begin position="28"/>
        <end position="47"/>
    </location>
</feature>
<evidence type="ECO:0000256" key="3">
    <source>
        <dbReference type="ARBA" id="ARBA00022692"/>
    </source>
</evidence>
<feature type="transmembrane region" description="Helical" evidence="6">
    <location>
        <begin position="53"/>
        <end position="71"/>
    </location>
</feature>
<dbReference type="InterPro" id="IPR001851">
    <property type="entry name" value="ABC_transp_permease"/>
</dbReference>
<keyword evidence="5 6" id="KW-0472">Membrane</keyword>
<protein>
    <submittedName>
        <fullName evidence="7">Branched-chain amino acid ABC transporter permease</fullName>
    </submittedName>
</protein>
<feature type="transmembrane region" description="Helical" evidence="6">
    <location>
        <begin position="307"/>
        <end position="331"/>
    </location>
</feature>
<evidence type="ECO:0000256" key="4">
    <source>
        <dbReference type="ARBA" id="ARBA00022989"/>
    </source>
</evidence>
<dbReference type="OrthoDB" id="9804361at2"/>
<comment type="subcellular location">
    <subcellularLocation>
        <location evidence="1">Cell membrane</location>
        <topology evidence="1">Multi-pass membrane protein</topology>
    </subcellularLocation>
</comment>
<reference evidence="8" key="1">
    <citation type="submission" date="2018-09" db="EMBL/GenBank/DDBJ databases">
        <authorList>
            <person name="Zhu H."/>
        </authorList>
    </citation>
    <scope>NUCLEOTIDE SEQUENCE [LARGE SCALE GENOMIC DNA]</scope>
    <source>
        <strain evidence="8">K1R23-30</strain>
    </source>
</reference>
<evidence type="ECO:0000256" key="6">
    <source>
        <dbReference type="SAM" id="Phobius"/>
    </source>
</evidence>
<dbReference type="RefSeq" id="WP_119768188.1">
    <property type="nucleotide sequence ID" value="NZ_QYUO01000001.1"/>
</dbReference>
<feature type="transmembrane region" description="Helical" evidence="6">
    <location>
        <begin position="104"/>
        <end position="126"/>
    </location>
</feature>
<dbReference type="Proteomes" id="UP000265955">
    <property type="component" value="Unassembled WGS sequence"/>
</dbReference>
<dbReference type="GO" id="GO:0005886">
    <property type="term" value="C:plasma membrane"/>
    <property type="evidence" value="ECO:0007669"/>
    <property type="project" value="UniProtKB-SubCell"/>
</dbReference>
<keyword evidence="8" id="KW-1185">Reference proteome</keyword>
<feature type="transmembrane region" description="Helical" evidence="6">
    <location>
        <begin position="229"/>
        <end position="255"/>
    </location>
</feature>
<dbReference type="AlphaFoldDB" id="A0A3A3FPV8"/>
<dbReference type="Pfam" id="PF02653">
    <property type="entry name" value="BPD_transp_2"/>
    <property type="match status" value="1"/>
</dbReference>
<gene>
    <name evidence="7" type="ORF">D3871_06695</name>
</gene>
<dbReference type="PANTHER" id="PTHR30482">
    <property type="entry name" value="HIGH-AFFINITY BRANCHED-CHAIN AMINO ACID TRANSPORT SYSTEM PERMEASE"/>
    <property type="match status" value="1"/>
</dbReference>
<feature type="transmembrane region" description="Helical" evidence="6">
    <location>
        <begin position="138"/>
        <end position="158"/>
    </location>
</feature>
<dbReference type="InterPro" id="IPR043428">
    <property type="entry name" value="LivM-like"/>
</dbReference>
<accession>A0A3A3FPV8</accession>
<dbReference type="CDD" id="cd06581">
    <property type="entry name" value="TM_PBP1_LivM_like"/>
    <property type="match status" value="1"/>
</dbReference>
<evidence type="ECO:0000313" key="8">
    <source>
        <dbReference type="Proteomes" id="UP000265955"/>
    </source>
</evidence>
<feature type="transmembrane region" description="Helical" evidence="6">
    <location>
        <begin position="78"/>
        <end position="98"/>
    </location>
</feature>
<evidence type="ECO:0000313" key="7">
    <source>
        <dbReference type="EMBL" id="RJF98232.1"/>
    </source>
</evidence>
<keyword evidence="2" id="KW-1003">Cell membrane</keyword>
<evidence type="ECO:0000256" key="1">
    <source>
        <dbReference type="ARBA" id="ARBA00004651"/>
    </source>
</evidence>
<evidence type="ECO:0000256" key="5">
    <source>
        <dbReference type="ARBA" id="ARBA00023136"/>
    </source>
</evidence>
<name>A0A3A3FPV8_9BURK</name>
<keyword evidence="4 6" id="KW-1133">Transmembrane helix</keyword>
<dbReference type="EMBL" id="QYUO01000001">
    <property type="protein sequence ID" value="RJF98232.1"/>
    <property type="molecule type" value="Genomic_DNA"/>
</dbReference>
<sequence>MSKPETSISLAAPDIKVPRIERKTGVPYTKIAAALLVVSALLMPVVLPWLKTPVIFAACFGIAALGVSILIRAGQVSFGHAMFACAAGYAVAFAARWWSQLDSVVLLVIGTAFGAFFGLVVGLFVVRYRAIFFGMLNLALSMVLFAVLGKFFHLTGGTDGLRLARSSFLGMQLERDDFETALLISAVVLAVTVGVLVQRYLSSVAGQALTAIKTNETRLEYVGLSTYRILLVGYVLSAALCGLSGAMFVIAQGLVTPEMGYWIRSGEFIFIAILGGIAHPVGAFLGAAIFEFVKLFAAAYLTGAWQMVLGIVLIAMVFFAPMGISGLMVRLQAKQSKGENR</sequence>
<evidence type="ECO:0000256" key="2">
    <source>
        <dbReference type="ARBA" id="ARBA00022475"/>
    </source>
</evidence>
<organism evidence="7 8">
    <name type="scientific">Noviherbaspirillum saxi</name>
    <dbReference type="NCBI Taxonomy" id="2320863"/>
    <lineage>
        <taxon>Bacteria</taxon>
        <taxon>Pseudomonadati</taxon>
        <taxon>Pseudomonadota</taxon>
        <taxon>Betaproteobacteria</taxon>
        <taxon>Burkholderiales</taxon>
        <taxon>Oxalobacteraceae</taxon>
        <taxon>Noviherbaspirillum</taxon>
    </lineage>
</organism>
<dbReference type="GO" id="GO:0015658">
    <property type="term" value="F:branched-chain amino acid transmembrane transporter activity"/>
    <property type="evidence" value="ECO:0007669"/>
    <property type="project" value="InterPro"/>
</dbReference>